<feature type="domain" description="AMP-dependent synthetase/ligase" evidence="1">
    <location>
        <begin position="91"/>
        <end position="261"/>
    </location>
</feature>
<proteinExistence type="predicted"/>
<protein>
    <submittedName>
        <fullName evidence="2">Phenylacetyl-CoA ligase</fullName>
    </submittedName>
</protein>
<dbReference type="InterPro" id="IPR017720">
    <property type="entry name" value="Coenzyme_F390_Synthase"/>
</dbReference>
<dbReference type="EMBL" id="AE010299">
    <property type="protein sequence ID" value="AAM07422.1"/>
    <property type="molecule type" value="Genomic_DNA"/>
</dbReference>
<accession>Q8TIR8</accession>
<dbReference type="GO" id="GO:0016874">
    <property type="term" value="F:ligase activity"/>
    <property type="evidence" value="ECO:0007669"/>
    <property type="project" value="UniProtKB-KW"/>
</dbReference>
<dbReference type="NCBIfam" id="TIGR03335">
    <property type="entry name" value="F390_ftsA"/>
    <property type="match status" value="1"/>
</dbReference>
<dbReference type="STRING" id="188937.MA_4074"/>
<dbReference type="HOGENOM" id="CLU_606379_0_0_2"/>
<dbReference type="Proteomes" id="UP000002487">
    <property type="component" value="Chromosome"/>
</dbReference>
<dbReference type="PhylomeDB" id="Q8TIR8"/>
<organism evidence="2 3">
    <name type="scientific">Methanosarcina acetivorans (strain ATCC 35395 / DSM 2834 / JCM 12185 / C2A)</name>
    <dbReference type="NCBI Taxonomy" id="188937"/>
    <lineage>
        <taxon>Archaea</taxon>
        <taxon>Methanobacteriati</taxon>
        <taxon>Methanobacteriota</taxon>
        <taxon>Stenosarchaea group</taxon>
        <taxon>Methanomicrobia</taxon>
        <taxon>Methanosarcinales</taxon>
        <taxon>Methanosarcinaceae</taxon>
        <taxon>Methanosarcina</taxon>
    </lineage>
</organism>
<dbReference type="InParanoid" id="Q8TIR8"/>
<dbReference type="Gene3D" id="3.40.50.12780">
    <property type="entry name" value="N-terminal domain of ligase-like"/>
    <property type="match status" value="1"/>
</dbReference>
<keyword evidence="2" id="KW-0436">Ligase</keyword>
<evidence type="ECO:0000313" key="2">
    <source>
        <dbReference type="EMBL" id="AAM07422.1"/>
    </source>
</evidence>
<dbReference type="EnsemblBacteria" id="AAM07422">
    <property type="protein sequence ID" value="AAM07422"/>
    <property type="gene ID" value="MA_4074"/>
</dbReference>
<evidence type="ECO:0000259" key="1">
    <source>
        <dbReference type="Pfam" id="PF00501"/>
    </source>
</evidence>
<dbReference type="PANTHER" id="PTHR43845:SF1">
    <property type="entry name" value="BLR5969 PROTEIN"/>
    <property type="match status" value="1"/>
</dbReference>
<name>Q8TIR8_METAC</name>
<gene>
    <name evidence="2" type="ordered locus">MA_4074</name>
</gene>
<dbReference type="AlphaFoldDB" id="Q8TIR8"/>
<dbReference type="KEGG" id="mac:MA_4074"/>
<reference evidence="2 3" key="1">
    <citation type="journal article" date="2002" name="Genome Res.">
        <title>The genome of Methanosarcina acetivorans reveals extensive metabolic and physiological diversity.</title>
        <authorList>
            <person name="Galagan J.E."/>
            <person name="Nusbaum C."/>
            <person name="Roy A."/>
            <person name="Endrizzi M.G."/>
            <person name="Macdonald P."/>
            <person name="FitzHugh W."/>
            <person name="Calvo S."/>
            <person name="Engels R."/>
            <person name="Smirnov S."/>
            <person name="Atnoor D."/>
            <person name="Brown A."/>
            <person name="Allen N."/>
            <person name="Naylor J."/>
            <person name="Stange-Thomann N."/>
            <person name="DeArellano K."/>
            <person name="Johnson R."/>
            <person name="Linton L."/>
            <person name="McEwan P."/>
            <person name="McKernan K."/>
            <person name="Talamas J."/>
            <person name="Tirrell A."/>
            <person name="Ye W."/>
            <person name="Zimmer A."/>
            <person name="Barber R.D."/>
            <person name="Cann I."/>
            <person name="Graham D.E."/>
            <person name="Grahame D.A."/>
            <person name="Guss A."/>
            <person name="Hedderich R."/>
            <person name="Ingram-Smith C."/>
            <person name="Kuettner C.H."/>
            <person name="Krzycki J.A."/>
            <person name="Leigh J.A."/>
            <person name="Li W."/>
            <person name="Liu J."/>
            <person name="Mukhopadhyay B."/>
            <person name="Reeve J.N."/>
            <person name="Smith K."/>
            <person name="Springer T.A."/>
            <person name="Umayam L.A."/>
            <person name="White O."/>
            <person name="White R.H."/>
            <person name="de Macario E.C."/>
            <person name="Ferry J.G."/>
            <person name="Jarrell K.F."/>
            <person name="Jing H."/>
            <person name="Macario A.J.L."/>
            <person name="Paulsen I."/>
            <person name="Pritchett M."/>
            <person name="Sowers K.R."/>
            <person name="Swanson R.V."/>
            <person name="Zinder S.H."/>
            <person name="Lander E."/>
            <person name="Metcalf W.W."/>
            <person name="Birren B."/>
        </authorList>
    </citation>
    <scope>NUCLEOTIDE SEQUENCE [LARGE SCALE GENOMIC DNA]</scope>
    <source>
        <strain evidence="3">ATCC 35395 / DSM 2834 / JCM 12185 / C2A</strain>
    </source>
</reference>
<dbReference type="Pfam" id="PF00501">
    <property type="entry name" value="AMP-binding"/>
    <property type="match status" value="1"/>
</dbReference>
<evidence type="ECO:0000313" key="3">
    <source>
        <dbReference type="Proteomes" id="UP000002487"/>
    </source>
</evidence>
<sequence>MQPGCFKLENSKSYFNPEIETMYRGELDALIEERVRYTVKYAAENSPFYRKWFEKHRVNPGDIKAHEDLLELPIISGKTIRENQPPERKDFMFRSVGWEDVFTIHETSGTSGTPKSFFLTWEDWERYAEKYARIFRSQGFGPGDRVVVCASYGMNVGANTMTLAARQLGMSIIPEGKCTFPLRVIEAYRPTGIVGSVFKLLNLARRMQAEGIDPEQSGVNKLVVGGEAFAEESRNHLSEIWGCPVYNTYGSTEGTMCGECSEITGLHVPEDFVHLDVYDPRLENFVPDGDCGRVILSTLLPVGAKAGNLLLNYDTDDTTVVLTRKTCSCGRTHMKILTPQREAETSWVEGTPFNRVDVERGVFQSGNMDYLTGEYEAFLYGGEDEGENALRVSLECENPETCDRTIVKENFLHSFFRYKPPLARAYEDGTFKILFNFTGPGELELYKIKGRPKRLVDRR</sequence>
<keyword evidence="3" id="KW-1185">Reference proteome</keyword>
<dbReference type="PANTHER" id="PTHR43845">
    <property type="entry name" value="BLR5969 PROTEIN"/>
    <property type="match status" value="1"/>
</dbReference>
<dbReference type="InterPro" id="IPR000873">
    <property type="entry name" value="AMP-dep_synth/lig_dom"/>
</dbReference>
<dbReference type="SUPFAM" id="SSF56801">
    <property type="entry name" value="Acetyl-CoA synthetase-like"/>
    <property type="match status" value="1"/>
</dbReference>
<dbReference type="InterPro" id="IPR042099">
    <property type="entry name" value="ANL_N_sf"/>
</dbReference>